<dbReference type="InterPro" id="IPR003423">
    <property type="entry name" value="OMP_efflux"/>
</dbReference>
<evidence type="ECO:0000256" key="4">
    <source>
        <dbReference type="ARBA" id="ARBA00022452"/>
    </source>
</evidence>
<keyword evidence="6" id="KW-0472">Membrane</keyword>
<comment type="similarity">
    <text evidence="2">Belongs to the outer membrane factor (OMF) (TC 1.B.17) family.</text>
</comment>
<dbReference type="AlphaFoldDB" id="A0A4Y1WWY3"/>
<evidence type="ECO:0000313" key="10">
    <source>
        <dbReference type="Proteomes" id="UP000318946"/>
    </source>
</evidence>
<organism evidence="9 10">
    <name type="scientific">Alistipes communis</name>
    <dbReference type="NCBI Taxonomy" id="2585118"/>
    <lineage>
        <taxon>Bacteria</taxon>
        <taxon>Pseudomonadati</taxon>
        <taxon>Bacteroidota</taxon>
        <taxon>Bacteroidia</taxon>
        <taxon>Bacteroidales</taxon>
        <taxon>Rikenellaceae</taxon>
        <taxon>Alistipes</taxon>
    </lineage>
</organism>
<evidence type="ECO:0000256" key="5">
    <source>
        <dbReference type="ARBA" id="ARBA00022692"/>
    </source>
</evidence>
<dbReference type="RefSeq" id="WP_244611590.1">
    <property type="nucleotide sequence ID" value="NZ_AP019735.1"/>
</dbReference>
<gene>
    <name evidence="9" type="ORF">A5CBH24_26550</name>
</gene>
<evidence type="ECO:0000256" key="3">
    <source>
        <dbReference type="ARBA" id="ARBA00022448"/>
    </source>
</evidence>
<evidence type="ECO:0000256" key="7">
    <source>
        <dbReference type="ARBA" id="ARBA00023237"/>
    </source>
</evidence>
<dbReference type="InterPro" id="IPR051906">
    <property type="entry name" value="TolC-like"/>
</dbReference>
<dbReference type="GO" id="GO:1990281">
    <property type="term" value="C:efflux pump complex"/>
    <property type="evidence" value="ECO:0007669"/>
    <property type="project" value="TreeGrafter"/>
</dbReference>
<dbReference type="GeneID" id="78343364"/>
<sequence length="456" mass="49956">MRRTGMKRLILALTFGAFAAGSASAQLRLTLDDAIQMALSENPTIKVADLDVERYDYVKKETRGNLLPSLSASGEYTRAIEKSTMRGGISFGADNTFTGTASLSVPLFAPAVYRTLKLNRTQIASAVEAARSSRITLVAEVKKAFYNILLAEQSLATLEESRATIQRTVDDTKVKFEQGVASEYDYLTAQVELSNLLPTITQTKNSIRMAMLQLKMYLSVPEALSIELVGNLDEMKDVVLAGGETLSTDVSRNSDLRALDIQAEMLRYQLKTTNAARIPTVAAFGSATITGNDMEDFRKMVSGGAEAGTGEAVADLNSSKYFWTHPISVGVQISIPIFSGLKNSYKSRQVKNQIEQLDLQRDYAQRQTTVAVESAINNLLTAREMMLAQARTMAQADKAYHISDTRFRAGAGTILELNSAQLNRTQAHLNYSQAIYDYLSAQADYDRIVGREVGGN</sequence>
<feature type="chain" id="PRO_5021241414" evidence="8">
    <location>
        <begin position="26"/>
        <end position="456"/>
    </location>
</feature>
<keyword evidence="3" id="KW-0813">Transport</keyword>
<reference evidence="10" key="1">
    <citation type="submission" date="2019-06" db="EMBL/GenBank/DDBJ databases">
        <title>Alistipes onderdonkii subsp. vulgaris subsp. nov., Alistipes dispar sp. nov. and Alistipes communis sp. nov., isolated from human faeces, and creation of Alistipes onderdonkii subsp. onderdonkii subsp. nov.</title>
        <authorList>
            <person name="Sakamoto M."/>
            <person name="Ikeyama N."/>
            <person name="Ogata Y."/>
            <person name="Suda W."/>
            <person name="Iino T."/>
            <person name="Hattori M."/>
            <person name="Ohkuma M."/>
        </authorList>
    </citation>
    <scope>NUCLEOTIDE SEQUENCE [LARGE SCALE GENOMIC DNA]</scope>
    <source>
        <strain evidence="10">5CBH24</strain>
    </source>
</reference>
<dbReference type="EMBL" id="AP019735">
    <property type="protein sequence ID" value="BBL05342.1"/>
    <property type="molecule type" value="Genomic_DNA"/>
</dbReference>
<evidence type="ECO:0000256" key="6">
    <source>
        <dbReference type="ARBA" id="ARBA00023136"/>
    </source>
</evidence>
<keyword evidence="4" id="KW-1134">Transmembrane beta strand</keyword>
<keyword evidence="7" id="KW-0998">Cell outer membrane</keyword>
<feature type="signal peptide" evidence="8">
    <location>
        <begin position="1"/>
        <end position="25"/>
    </location>
</feature>
<dbReference type="Pfam" id="PF02321">
    <property type="entry name" value="OEP"/>
    <property type="match status" value="2"/>
</dbReference>
<dbReference type="GO" id="GO:0015288">
    <property type="term" value="F:porin activity"/>
    <property type="evidence" value="ECO:0007669"/>
    <property type="project" value="TreeGrafter"/>
</dbReference>
<dbReference type="Gene3D" id="1.20.1600.10">
    <property type="entry name" value="Outer membrane efflux proteins (OEP)"/>
    <property type="match status" value="1"/>
</dbReference>
<keyword evidence="8" id="KW-0732">Signal</keyword>
<dbReference type="GO" id="GO:0009279">
    <property type="term" value="C:cell outer membrane"/>
    <property type="evidence" value="ECO:0007669"/>
    <property type="project" value="UniProtKB-SubCell"/>
</dbReference>
<keyword evidence="5" id="KW-0812">Transmembrane</keyword>
<evidence type="ECO:0000256" key="8">
    <source>
        <dbReference type="SAM" id="SignalP"/>
    </source>
</evidence>
<dbReference type="PANTHER" id="PTHR30026:SF20">
    <property type="entry name" value="OUTER MEMBRANE PROTEIN TOLC"/>
    <property type="match status" value="1"/>
</dbReference>
<dbReference type="GO" id="GO:0015562">
    <property type="term" value="F:efflux transmembrane transporter activity"/>
    <property type="evidence" value="ECO:0007669"/>
    <property type="project" value="InterPro"/>
</dbReference>
<evidence type="ECO:0000256" key="1">
    <source>
        <dbReference type="ARBA" id="ARBA00004442"/>
    </source>
</evidence>
<proteinExistence type="inferred from homology"/>
<comment type="subcellular location">
    <subcellularLocation>
        <location evidence="1">Cell outer membrane</location>
    </subcellularLocation>
</comment>
<dbReference type="SUPFAM" id="SSF56954">
    <property type="entry name" value="Outer membrane efflux proteins (OEP)"/>
    <property type="match status" value="1"/>
</dbReference>
<evidence type="ECO:0000256" key="2">
    <source>
        <dbReference type="ARBA" id="ARBA00007613"/>
    </source>
</evidence>
<dbReference type="PANTHER" id="PTHR30026">
    <property type="entry name" value="OUTER MEMBRANE PROTEIN TOLC"/>
    <property type="match status" value="1"/>
</dbReference>
<dbReference type="KEGG" id="acou:A5CBH24_26550"/>
<protein>
    <submittedName>
        <fullName evidence="9">Transporter</fullName>
    </submittedName>
</protein>
<accession>A0A4Y1WWY3</accession>
<name>A0A4Y1WWY3_9BACT</name>
<dbReference type="Proteomes" id="UP000318946">
    <property type="component" value="Chromosome"/>
</dbReference>
<keyword evidence="10" id="KW-1185">Reference proteome</keyword>
<evidence type="ECO:0000313" key="9">
    <source>
        <dbReference type="EMBL" id="BBL05342.1"/>
    </source>
</evidence>